<accession>A0A2T2WKT8</accession>
<dbReference type="EMBL" id="PXYV01000011">
    <property type="protein sequence ID" value="PSR22864.1"/>
    <property type="molecule type" value="Genomic_DNA"/>
</dbReference>
<dbReference type="Proteomes" id="UP000241848">
    <property type="component" value="Unassembled WGS sequence"/>
</dbReference>
<protein>
    <submittedName>
        <fullName evidence="1">Uncharacterized protein</fullName>
    </submittedName>
</protein>
<name>A0A2T2WKT8_9FIRM</name>
<comment type="caution">
    <text evidence="1">The sequence shown here is derived from an EMBL/GenBank/DDBJ whole genome shotgun (WGS) entry which is preliminary data.</text>
</comment>
<sequence length="88" mass="9511">MASRFRRCSTNQVPERALIAMSQVVVLKTLAECPIITQARCGERVPHHTNVGGVSDFSDNVTPSCLLLTIAIAPSAETDGVAEEIETW</sequence>
<proteinExistence type="predicted"/>
<reference evidence="1 2" key="1">
    <citation type="journal article" date="2014" name="BMC Genomics">
        <title>Comparison of environmental and isolate Sulfobacillus genomes reveals diverse carbon, sulfur, nitrogen, and hydrogen metabolisms.</title>
        <authorList>
            <person name="Justice N.B."/>
            <person name="Norman A."/>
            <person name="Brown C.T."/>
            <person name="Singh A."/>
            <person name="Thomas B.C."/>
            <person name="Banfield J.F."/>
        </authorList>
    </citation>
    <scope>NUCLEOTIDE SEQUENCE [LARGE SCALE GENOMIC DNA]</scope>
    <source>
        <strain evidence="1">AMDSBA3</strain>
    </source>
</reference>
<evidence type="ECO:0000313" key="2">
    <source>
        <dbReference type="Proteomes" id="UP000241848"/>
    </source>
</evidence>
<evidence type="ECO:0000313" key="1">
    <source>
        <dbReference type="EMBL" id="PSR22864.1"/>
    </source>
</evidence>
<dbReference type="AlphaFoldDB" id="A0A2T2WKT8"/>
<gene>
    <name evidence="1" type="ORF">C7B45_05180</name>
</gene>
<organism evidence="1 2">
    <name type="scientific">Sulfobacillus acidophilus</name>
    <dbReference type="NCBI Taxonomy" id="53633"/>
    <lineage>
        <taxon>Bacteria</taxon>
        <taxon>Bacillati</taxon>
        <taxon>Bacillota</taxon>
        <taxon>Clostridia</taxon>
        <taxon>Eubacteriales</taxon>
        <taxon>Clostridiales Family XVII. Incertae Sedis</taxon>
        <taxon>Sulfobacillus</taxon>
    </lineage>
</organism>